<dbReference type="SUPFAM" id="SSF63817">
    <property type="entry name" value="Sortase"/>
    <property type="match status" value="1"/>
</dbReference>
<dbReference type="Pfam" id="PF04203">
    <property type="entry name" value="Sortase"/>
    <property type="match status" value="1"/>
</dbReference>
<evidence type="ECO:0008006" key="4">
    <source>
        <dbReference type="Google" id="ProtNLM"/>
    </source>
</evidence>
<dbReference type="Proteomes" id="UP000176185">
    <property type="component" value="Unassembled WGS sequence"/>
</dbReference>
<protein>
    <recommendedName>
        <fullName evidence="4">Peptidase C60 sortase A and B</fullName>
    </recommendedName>
</protein>
<dbReference type="InterPro" id="IPR023365">
    <property type="entry name" value="Sortase_dom-sf"/>
</dbReference>
<dbReference type="InterPro" id="IPR005754">
    <property type="entry name" value="Sortase"/>
</dbReference>
<evidence type="ECO:0000313" key="3">
    <source>
        <dbReference type="Proteomes" id="UP000176185"/>
    </source>
</evidence>
<dbReference type="InterPro" id="IPR042001">
    <property type="entry name" value="Sortase_F"/>
</dbReference>
<name>A0A1F4XGC6_9BACT</name>
<gene>
    <name evidence="2" type="ORF">A2943_02545</name>
</gene>
<comment type="caution">
    <text evidence="2">The sequence shown here is derived from an EMBL/GenBank/DDBJ whole genome shotgun (WGS) entry which is preliminary data.</text>
</comment>
<dbReference type="STRING" id="1797243.A2943_02545"/>
<dbReference type="EMBL" id="MEWX01000014">
    <property type="protein sequence ID" value="OGC80742.1"/>
    <property type="molecule type" value="Genomic_DNA"/>
</dbReference>
<evidence type="ECO:0000256" key="1">
    <source>
        <dbReference type="ARBA" id="ARBA00022801"/>
    </source>
</evidence>
<keyword evidence="1" id="KW-0378">Hydrolase</keyword>
<dbReference type="CDD" id="cd05829">
    <property type="entry name" value="Sortase_F"/>
    <property type="match status" value="1"/>
</dbReference>
<sequence length="209" mass="21781">MRIGALAVGLAVVVVGGVDILSRVAPTMPNNTGYLAFAPAIVALDPSVLPFLTPASGATTTPLTPARLAIPSLNVDARVEEVGVKENGQMANPSGFSTVGWYKYGSEPGGEGRAVIAGHVNNALGLSGVFARLSEIAIGEKIVVSDSTGRTLTYIVQTKNQYDSSDAPLAEIFKITGLSELVLITCEGDWIPSARSYDKRLVVVARLAL</sequence>
<accession>A0A1F4XGC6</accession>
<dbReference type="AlphaFoldDB" id="A0A1F4XGC6"/>
<reference evidence="2 3" key="1">
    <citation type="journal article" date="2016" name="Nat. Commun.">
        <title>Thousands of microbial genomes shed light on interconnected biogeochemical processes in an aquifer system.</title>
        <authorList>
            <person name="Anantharaman K."/>
            <person name="Brown C.T."/>
            <person name="Hug L.A."/>
            <person name="Sharon I."/>
            <person name="Castelle C.J."/>
            <person name="Probst A.J."/>
            <person name="Thomas B.C."/>
            <person name="Singh A."/>
            <person name="Wilkins M.J."/>
            <person name="Karaoz U."/>
            <person name="Brodie E.L."/>
            <person name="Williams K.H."/>
            <person name="Hubbard S.S."/>
            <person name="Banfield J.F."/>
        </authorList>
    </citation>
    <scope>NUCLEOTIDE SEQUENCE [LARGE SCALE GENOMIC DNA]</scope>
</reference>
<evidence type="ECO:0000313" key="2">
    <source>
        <dbReference type="EMBL" id="OGC80742.1"/>
    </source>
</evidence>
<organism evidence="2 3">
    <name type="scientific">Candidatus Adlerbacteria bacterium RIFCSPLOWO2_01_FULL_51_16</name>
    <dbReference type="NCBI Taxonomy" id="1797243"/>
    <lineage>
        <taxon>Bacteria</taxon>
        <taxon>Candidatus Adleribacteriota</taxon>
    </lineage>
</organism>
<dbReference type="GO" id="GO:0016787">
    <property type="term" value="F:hydrolase activity"/>
    <property type="evidence" value="ECO:0007669"/>
    <property type="project" value="UniProtKB-KW"/>
</dbReference>
<proteinExistence type="predicted"/>
<dbReference type="Gene3D" id="2.40.260.10">
    <property type="entry name" value="Sortase"/>
    <property type="match status" value="1"/>
</dbReference>